<keyword evidence="8" id="KW-0511">Multifunctional enzyme</keyword>
<dbReference type="GO" id="GO:0042575">
    <property type="term" value="C:DNA polymerase complex"/>
    <property type="evidence" value="ECO:0007669"/>
    <property type="project" value="UniProtKB-ARBA"/>
</dbReference>
<dbReference type="Pfam" id="PF17919">
    <property type="entry name" value="RT_RNaseH_2"/>
    <property type="match status" value="1"/>
</dbReference>
<dbReference type="InterPro" id="IPR043128">
    <property type="entry name" value="Rev_trsase/Diguanyl_cyclase"/>
</dbReference>
<dbReference type="GO" id="GO:0006508">
    <property type="term" value="P:proteolysis"/>
    <property type="evidence" value="ECO:0007669"/>
    <property type="project" value="InterPro"/>
</dbReference>
<feature type="region of interest" description="Disordered" evidence="9">
    <location>
        <begin position="58"/>
        <end position="88"/>
    </location>
</feature>
<dbReference type="SUPFAM" id="SSF53098">
    <property type="entry name" value="Ribonuclease H-like"/>
    <property type="match status" value="1"/>
</dbReference>
<evidence type="ECO:0000256" key="6">
    <source>
        <dbReference type="ARBA" id="ARBA00022801"/>
    </source>
</evidence>
<keyword evidence="7" id="KW-0695">RNA-directed DNA polymerase</keyword>
<feature type="domain" description="Reverse transcriptase" evidence="11">
    <location>
        <begin position="529"/>
        <end position="707"/>
    </location>
</feature>
<evidence type="ECO:0000256" key="3">
    <source>
        <dbReference type="ARBA" id="ARBA00022695"/>
    </source>
</evidence>
<dbReference type="PANTHER" id="PTHR37984:SF5">
    <property type="entry name" value="PROTEIN NYNRIN-LIKE"/>
    <property type="match status" value="1"/>
</dbReference>
<dbReference type="InterPro" id="IPR043502">
    <property type="entry name" value="DNA/RNA_pol_sf"/>
</dbReference>
<feature type="domain" description="Integrase catalytic" evidence="12">
    <location>
        <begin position="1070"/>
        <end position="1232"/>
    </location>
</feature>
<accession>A0A7T8QVM0</accession>
<dbReference type="Pfam" id="PF00078">
    <property type="entry name" value="RVT_1"/>
    <property type="match status" value="1"/>
</dbReference>
<name>A0A7T8QVM0_CALRO</name>
<dbReference type="Gene3D" id="3.30.420.10">
    <property type="entry name" value="Ribonuclease H-like superfamily/Ribonuclease H"/>
    <property type="match status" value="1"/>
</dbReference>
<dbReference type="Gene3D" id="3.30.70.270">
    <property type="match status" value="2"/>
</dbReference>
<feature type="non-terminal residue" evidence="13">
    <location>
        <position position="1267"/>
    </location>
</feature>
<keyword evidence="3" id="KW-0548">Nucleotidyltransferase</keyword>
<keyword evidence="2" id="KW-0808">Transferase</keyword>
<evidence type="ECO:0000259" key="11">
    <source>
        <dbReference type="PROSITE" id="PS50878"/>
    </source>
</evidence>
<evidence type="ECO:0000259" key="12">
    <source>
        <dbReference type="PROSITE" id="PS50994"/>
    </source>
</evidence>
<dbReference type="EC" id="2.7.7.49" evidence="1"/>
<dbReference type="Proteomes" id="UP000595437">
    <property type="component" value="Chromosome 1"/>
</dbReference>
<dbReference type="Gene3D" id="1.10.340.70">
    <property type="match status" value="1"/>
</dbReference>
<feature type="domain" description="Peptidase A2" evidence="10">
    <location>
        <begin position="370"/>
        <end position="407"/>
    </location>
</feature>
<evidence type="ECO:0000256" key="7">
    <source>
        <dbReference type="ARBA" id="ARBA00022918"/>
    </source>
</evidence>
<reference evidence="14" key="1">
    <citation type="submission" date="2021-01" db="EMBL/GenBank/DDBJ databases">
        <title>Caligus Genome Assembly.</title>
        <authorList>
            <person name="Gallardo-Escarate C."/>
        </authorList>
    </citation>
    <scope>NUCLEOTIDE SEQUENCE [LARGE SCALE GENOMIC DNA]</scope>
</reference>
<evidence type="ECO:0000256" key="8">
    <source>
        <dbReference type="ARBA" id="ARBA00023268"/>
    </source>
</evidence>
<dbReference type="GO" id="GO:0004519">
    <property type="term" value="F:endonuclease activity"/>
    <property type="evidence" value="ECO:0007669"/>
    <property type="project" value="UniProtKB-KW"/>
</dbReference>
<evidence type="ECO:0000256" key="5">
    <source>
        <dbReference type="ARBA" id="ARBA00022759"/>
    </source>
</evidence>
<dbReference type="InterPro" id="IPR001584">
    <property type="entry name" value="Integrase_cat-core"/>
</dbReference>
<dbReference type="InterPro" id="IPR012337">
    <property type="entry name" value="RNaseH-like_sf"/>
</dbReference>
<evidence type="ECO:0000256" key="1">
    <source>
        <dbReference type="ARBA" id="ARBA00012493"/>
    </source>
</evidence>
<dbReference type="PANTHER" id="PTHR37984">
    <property type="entry name" value="PROTEIN CBG26694"/>
    <property type="match status" value="1"/>
</dbReference>
<dbReference type="OrthoDB" id="6380665at2759"/>
<dbReference type="CDD" id="cd01647">
    <property type="entry name" value="RT_LTR"/>
    <property type="match status" value="1"/>
</dbReference>
<evidence type="ECO:0000259" key="10">
    <source>
        <dbReference type="PROSITE" id="PS50175"/>
    </source>
</evidence>
<dbReference type="SUPFAM" id="SSF50630">
    <property type="entry name" value="Acid proteases"/>
    <property type="match status" value="1"/>
</dbReference>
<dbReference type="FunFam" id="3.10.20.370:FF:000001">
    <property type="entry name" value="Retrovirus-related Pol polyprotein from transposon 17.6-like protein"/>
    <property type="match status" value="1"/>
</dbReference>
<evidence type="ECO:0000256" key="4">
    <source>
        <dbReference type="ARBA" id="ARBA00022722"/>
    </source>
</evidence>
<dbReference type="GO" id="GO:0003964">
    <property type="term" value="F:RNA-directed DNA polymerase activity"/>
    <property type="evidence" value="ECO:0007669"/>
    <property type="project" value="UniProtKB-KW"/>
</dbReference>
<dbReference type="PROSITE" id="PS50175">
    <property type="entry name" value="ASP_PROT_RETROV"/>
    <property type="match status" value="1"/>
</dbReference>
<evidence type="ECO:0000256" key="2">
    <source>
        <dbReference type="ARBA" id="ARBA00022679"/>
    </source>
</evidence>
<gene>
    <name evidence="13" type="ORF">FKW44_001419</name>
</gene>
<evidence type="ECO:0000256" key="9">
    <source>
        <dbReference type="SAM" id="MobiDB-lite"/>
    </source>
</evidence>
<dbReference type="Pfam" id="PF00665">
    <property type="entry name" value="rve"/>
    <property type="match status" value="1"/>
</dbReference>
<dbReference type="Gene3D" id="3.10.20.370">
    <property type="match status" value="1"/>
</dbReference>
<dbReference type="FunFam" id="1.10.340.70:FF:000003">
    <property type="entry name" value="Protein CBG25708"/>
    <property type="match status" value="1"/>
</dbReference>
<keyword evidence="14" id="KW-1185">Reference proteome</keyword>
<dbReference type="GO" id="GO:0004190">
    <property type="term" value="F:aspartic-type endopeptidase activity"/>
    <property type="evidence" value="ECO:0007669"/>
    <property type="project" value="InterPro"/>
</dbReference>
<dbReference type="PROSITE" id="PS50994">
    <property type="entry name" value="INTEGRASE"/>
    <property type="match status" value="1"/>
</dbReference>
<dbReference type="InterPro" id="IPR000477">
    <property type="entry name" value="RT_dom"/>
</dbReference>
<proteinExistence type="predicted"/>
<keyword evidence="6" id="KW-0378">Hydrolase</keyword>
<dbReference type="FunFam" id="3.30.420.10:FF:000063">
    <property type="entry name" value="Retrovirus-related Pol polyprotein from transposon 297-like Protein"/>
    <property type="match status" value="1"/>
</dbReference>
<keyword evidence="5" id="KW-0255">Endonuclease</keyword>
<evidence type="ECO:0000313" key="14">
    <source>
        <dbReference type="Proteomes" id="UP000595437"/>
    </source>
</evidence>
<dbReference type="Pfam" id="PF17921">
    <property type="entry name" value="Integrase_H2C2"/>
    <property type="match status" value="1"/>
</dbReference>
<dbReference type="InterPro" id="IPR041588">
    <property type="entry name" value="Integrase_H2C2"/>
</dbReference>
<keyword evidence="4" id="KW-0540">Nuclease</keyword>
<dbReference type="AlphaFoldDB" id="A0A7T8QVM0"/>
<dbReference type="Gene3D" id="3.10.10.10">
    <property type="entry name" value="HIV Type 1 Reverse Transcriptase, subunit A, domain 1"/>
    <property type="match status" value="1"/>
</dbReference>
<dbReference type="Gene3D" id="2.40.70.10">
    <property type="entry name" value="Acid Proteases"/>
    <property type="match status" value="1"/>
</dbReference>
<evidence type="ECO:0000313" key="13">
    <source>
        <dbReference type="EMBL" id="QQP56676.1"/>
    </source>
</evidence>
<dbReference type="CDD" id="cd09274">
    <property type="entry name" value="RNase_HI_RT_Ty3"/>
    <property type="match status" value="1"/>
</dbReference>
<protein>
    <recommendedName>
        <fullName evidence="1">RNA-directed DNA polymerase</fullName>
        <ecNumber evidence="1">2.7.7.49</ecNumber>
    </recommendedName>
</protein>
<dbReference type="InterPro" id="IPR036397">
    <property type="entry name" value="RNaseH_sf"/>
</dbReference>
<dbReference type="InterPro" id="IPR050951">
    <property type="entry name" value="Retrovirus_Pol_polyprotein"/>
</dbReference>
<dbReference type="InterPro" id="IPR001995">
    <property type="entry name" value="Peptidase_A2_cat"/>
</dbReference>
<dbReference type="GO" id="GO:0015074">
    <property type="term" value="P:DNA integration"/>
    <property type="evidence" value="ECO:0007669"/>
    <property type="project" value="InterPro"/>
</dbReference>
<dbReference type="GO" id="GO:0003676">
    <property type="term" value="F:nucleic acid binding"/>
    <property type="evidence" value="ECO:0007669"/>
    <property type="project" value="InterPro"/>
</dbReference>
<dbReference type="InterPro" id="IPR021109">
    <property type="entry name" value="Peptidase_aspartic_dom_sf"/>
</dbReference>
<dbReference type="EMBL" id="CP045890">
    <property type="protein sequence ID" value="QQP56676.1"/>
    <property type="molecule type" value="Genomic_DNA"/>
</dbReference>
<dbReference type="InterPro" id="IPR041577">
    <property type="entry name" value="RT_RNaseH_2"/>
</dbReference>
<dbReference type="PROSITE" id="PS50878">
    <property type="entry name" value="RT_POL"/>
    <property type="match status" value="1"/>
</dbReference>
<organism evidence="13 14">
    <name type="scientific">Caligus rogercresseyi</name>
    <name type="common">Sea louse</name>
    <dbReference type="NCBI Taxonomy" id="217165"/>
    <lineage>
        <taxon>Eukaryota</taxon>
        <taxon>Metazoa</taxon>
        <taxon>Ecdysozoa</taxon>
        <taxon>Arthropoda</taxon>
        <taxon>Crustacea</taxon>
        <taxon>Multicrustacea</taxon>
        <taxon>Hexanauplia</taxon>
        <taxon>Copepoda</taxon>
        <taxon>Siphonostomatoida</taxon>
        <taxon>Caligidae</taxon>
        <taxon>Caligus</taxon>
    </lineage>
</organism>
<dbReference type="FunFam" id="3.30.70.270:FF:000020">
    <property type="entry name" value="Transposon Tf2-6 polyprotein-like Protein"/>
    <property type="match status" value="1"/>
</dbReference>
<sequence length="1267" mass="142042">MKKTLLRLSLGELRAECLSLELCTKEEVTGKRKADLIPILREHLLFCGCDPGTFDFADAPPGEAGGDPEVPAPSSHLGVSQPPPFSLSGPRRGHRWAAWADEFEIYVTLFGDLSPERKKALLLHCAGPEVQQWWKSLQATPRENEDVYRTLRRTMEDTFSPVDSILFERYRLSETKQIVGEPLDDFVTRLRIQARFCKLSCSSCNAPNEEDAIVGAMLKNTTSPRLRQMVFEKKISQLNEVLQLGRALENADIHAKEMNKEGSAFASEYKGPKGTLRSKPFPKLRSPKSHTQPSHKPGSIKCKFCGRMHPPTRSQCPAVGKVCLKCNGPDHFASCCKSGQSSLIEGELAAASFKSSSRPFVKACLKGRAVKFLLDLGANVNILPRELVPEKLISQHPGQIKVFGGNGIPILGTVTLPLFINNSRSRPLEFLITDVSQPILGSQACLDLGLVSLHKPSFMCHQVLGTEGNVEALNKKFGHLFGDSGPQTVNHTKAVVHLKENSKPRYLRSRPVPLALRDKVKEELLEMIRRGTLERVESSEWASPIVTVMKPDGNVRICADYTQTISPVINKCLYPLPHPEELFGDLAGSKFFTKLDFRRCYEQYELDEQSKGLLVINTPLGLLKYNVLPYGLSSAPAIVQSAQERLLGDIPNVKVYIDDLLIHSKSLAEHIATLKCVYERLDAAGARLKRSKCIFAAKELTYLGFKVSELGKSPDKELVRPVMEFPTPSSPSGVKSFLGLVQFYSQFLKDLSSTATPLYELTRPSVDFSWTSEAEVSFNKIKQHLSKAPVLAHYDPALPLYLTTDASPIGLGAILSNVVDGIDRPIAFASRKLTPAERNYSQIDREATGIIFGLNRFERYLLGRHFAIKSDHKPLEFILNPQKELPAVVSARLSRYALRLAEFDYSISHIKGSSNLHSDALSRGPLDDPLPMEDPVDKLMCLAISSNNCNTEDLLSAMSQDETLSRVVEAAKNNSWSKVNDLAFKKKRDSFSVKDDLLFWGIRLVVPSSLRRKFLNELHLSHRGIIKMKSVARSTIWWPKIDLDIENLVNTCVTCQREAPSPPAKFIPFLPANPWERVHIDYLQFKKKNYLILMDSGSKWIEAAPMSDTSTSHTLQKLLYWFTRFGFPRQLHSDNGPQFSNPSFKSKMSEWGVELSFSPPYHPQSNGQAERAVRIVKDLLRKNPDLSIDELLFTYRSTPLACGKSPAELIFAWPIRTRLDGYLPRRKSPTKERIVVKSSVWCRSYNVRQPKWVPGETLNKISNSIWS</sequence>
<dbReference type="SUPFAM" id="SSF56672">
    <property type="entry name" value="DNA/RNA polymerases"/>
    <property type="match status" value="1"/>
</dbReference>
<feature type="region of interest" description="Disordered" evidence="9">
    <location>
        <begin position="264"/>
        <end position="297"/>
    </location>
</feature>